<dbReference type="SUPFAM" id="SSF47473">
    <property type="entry name" value="EF-hand"/>
    <property type="match status" value="1"/>
</dbReference>
<dbReference type="OrthoDB" id="73680at2759"/>
<evidence type="ECO:0008006" key="9">
    <source>
        <dbReference type="Google" id="ProtNLM"/>
    </source>
</evidence>
<gene>
    <name evidence="7" type="ORF">Ctob_009485</name>
</gene>
<feature type="domain" description="EF-hand" evidence="6">
    <location>
        <begin position="4"/>
        <end position="39"/>
    </location>
</feature>
<evidence type="ECO:0000313" key="7">
    <source>
        <dbReference type="EMBL" id="KOO33170.1"/>
    </source>
</evidence>
<dbReference type="EMBL" id="JWZX01001583">
    <property type="protein sequence ID" value="KOO33170.1"/>
    <property type="molecule type" value="Genomic_DNA"/>
</dbReference>
<evidence type="ECO:0000259" key="4">
    <source>
        <dbReference type="PROSITE" id="PS50003"/>
    </source>
</evidence>
<dbReference type="GO" id="GO:0005509">
    <property type="term" value="F:calcium ion binding"/>
    <property type="evidence" value="ECO:0007669"/>
    <property type="project" value="InterPro"/>
</dbReference>
<keyword evidence="8" id="KW-1185">Reference proteome</keyword>
<dbReference type="PROSITE" id="PS50003">
    <property type="entry name" value="PH_DOMAIN"/>
    <property type="match status" value="1"/>
</dbReference>
<dbReference type="Gene3D" id="2.30.42.10">
    <property type="match status" value="1"/>
</dbReference>
<evidence type="ECO:0000256" key="1">
    <source>
        <dbReference type="ARBA" id="ARBA00022553"/>
    </source>
</evidence>
<sequence length="377" mass="40372">MSDEELRTSQRMFAKFDFDGDGVVSRDDFRAAMRAMGSRGRSHEVSTLDAMFDAVDTDGDGLVHFADFVRMQVRKQQKVPPPAAAPAEAHSRVGTLKRNSAGRFGVSFHSPGDGTIRLEHISDAHDVDDERKLLFVGDIVLSINGVAFEETPSEEELLRLVANSGQHVVLRVAHPTMASVSGWLEKRSGSKGPNKVKLLEKWDKRWFVLRGSTLCYYKNEELSKSDQPPSGTLECAGAHLSQSTKGQVFRFAVESAERELKLRAPTFAEYDMWTQAIRLFAASGTNASEGTPGAVEGTPGASSSPSSSTAGSPIMSARHPLVPMVAPVAAPSGTSAAATALIMAEGKRVTGGTERKHGAVVGTARKGAKACVRSGDM</sequence>
<feature type="region of interest" description="Disordered" evidence="3">
    <location>
        <begin position="287"/>
        <end position="314"/>
    </location>
</feature>
<organism evidence="7 8">
    <name type="scientific">Chrysochromulina tobinii</name>
    <dbReference type="NCBI Taxonomy" id="1460289"/>
    <lineage>
        <taxon>Eukaryota</taxon>
        <taxon>Haptista</taxon>
        <taxon>Haptophyta</taxon>
        <taxon>Prymnesiophyceae</taxon>
        <taxon>Prymnesiales</taxon>
        <taxon>Chrysochromulinaceae</taxon>
        <taxon>Chrysochromulina</taxon>
    </lineage>
</organism>
<dbReference type="InterPro" id="IPR045188">
    <property type="entry name" value="Boi1/Boi2-like"/>
</dbReference>
<dbReference type="InterPro" id="IPR018247">
    <property type="entry name" value="EF_Hand_1_Ca_BS"/>
</dbReference>
<dbReference type="InterPro" id="IPR011993">
    <property type="entry name" value="PH-like_dom_sf"/>
</dbReference>
<evidence type="ECO:0000256" key="2">
    <source>
        <dbReference type="ARBA" id="ARBA00022837"/>
    </source>
</evidence>
<feature type="domain" description="PDZ" evidence="5">
    <location>
        <begin position="93"/>
        <end position="176"/>
    </location>
</feature>
<accession>A0A0M0K2Y3</accession>
<dbReference type="SUPFAM" id="SSF50156">
    <property type="entry name" value="PDZ domain-like"/>
    <property type="match status" value="1"/>
</dbReference>
<dbReference type="InterPro" id="IPR002048">
    <property type="entry name" value="EF_hand_dom"/>
</dbReference>
<reference evidence="8" key="1">
    <citation type="journal article" date="2015" name="PLoS Genet.">
        <title>Genome Sequence and Transcriptome Analyses of Chrysochromulina tobin: Metabolic Tools for Enhanced Algal Fitness in the Prominent Order Prymnesiales (Haptophyceae).</title>
        <authorList>
            <person name="Hovde B.T."/>
            <person name="Deodato C.R."/>
            <person name="Hunsperger H.M."/>
            <person name="Ryken S.A."/>
            <person name="Yost W."/>
            <person name="Jha R.K."/>
            <person name="Patterson J."/>
            <person name="Monnat R.J. Jr."/>
            <person name="Barlow S.B."/>
            <person name="Starkenburg S.R."/>
            <person name="Cattolico R.A."/>
        </authorList>
    </citation>
    <scope>NUCLEOTIDE SEQUENCE</scope>
    <source>
        <strain evidence="8">CCMP291</strain>
    </source>
</reference>
<dbReference type="AlphaFoldDB" id="A0A0M0K2Y3"/>
<name>A0A0M0K2Y3_9EUKA</name>
<dbReference type="PROSITE" id="PS00018">
    <property type="entry name" value="EF_HAND_1"/>
    <property type="match status" value="1"/>
</dbReference>
<dbReference type="Pfam" id="PF00169">
    <property type="entry name" value="PH"/>
    <property type="match status" value="1"/>
</dbReference>
<dbReference type="Pfam" id="PF13499">
    <property type="entry name" value="EF-hand_7"/>
    <property type="match status" value="1"/>
</dbReference>
<keyword evidence="1" id="KW-0597">Phosphoprotein</keyword>
<dbReference type="SUPFAM" id="SSF50729">
    <property type="entry name" value="PH domain-like"/>
    <property type="match status" value="1"/>
</dbReference>
<dbReference type="GO" id="GO:0001881">
    <property type="term" value="P:receptor recycling"/>
    <property type="evidence" value="ECO:0007669"/>
    <property type="project" value="TreeGrafter"/>
</dbReference>
<keyword evidence="2" id="KW-0106">Calcium</keyword>
<dbReference type="Proteomes" id="UP000037460">
    <property type="component" value="Unassembled WGS sequence"/>
</dbReference>
<dbReference type="Gene3D" id="2.30.29.30">
    <property type="entry name" value="Pleckstrin-homology domain (PH domain)/Phosphotyrosine-binding domain (PTB)"/>
    <property type="match status" value="1"/>
</dbReference>
<feature type="domain" description="PH" evidence="4">
    <location>
        <begin position="177"/>
        <end position="282"/>
    </location>
</feature>
<dbReference type="Gene3D" id="1.10.238.10">
    <property type="entry name" value="EF-hand"/>
    <property type="match status" value="1"/>
</dbReference>
<dbReference type="InterPro" id="IPR036034">
    <property type="entry name" value="PDZ_sf"/>
</dbReference>
<dbReference type="InterPro" id="IPR001478">
    <property type="entry name" value="PDZ"/>
</dbReference>
<dbReference type="GO" id="GO:0005829">
    <property type="term" value="C:cytosol"/>
    <property type="evidence" value="ECO:0007669"/>
    <property type="project" value="GOC"/>
</dbReference>
<evidence type="ECO:0000259" key="5">
    <source>
        <dbReference type="PROSITE" id="PS50106"/>
    </source>
</evidence>
<evidence type="ECO:0000256" key="3">
    <source>
        <dbReference type="SAM" id="MobiDB-lite"/>
    </source>
</evidence>
<proteinExistence type="predicted"/>
<evidence type="ECO:0000259" key="6">
    <source>
        <dbReference type="PROSITE" id="PS50222"/>
    </source>
</evidence>
<dbReference type="PROSITE" id="PS50222">
    <property type="entry name" value="EF_HAND_2"/>
    <property type="match status" value="2"/>
</dbReference>
<evidence type="ECO:0000313" key="8">
    <source>
        <dbReference type="Proteomes" id="UP000037460"/>
    </source>
</evidence>
<dbReference type="GO" id="GO:0055037">
    <property type="term" value="C:recycling endosome"/>
    <property type="evidence" value="ECO:0007669"/>
    <property type="project" value="TreeGrafter"/>
</dbReference>
<dbReference type="PANTHER" id="PTHR22902:SF27">
    <property type="entry name" value="PLECKSTRIN HOMOLOGY DOMAIN-CONTAINING FAMILY A MEMBER 3"/>
    <property type="match status" value="1"/>
</dbReference>
<dbReference type="PROSITE" id="PS50106">
    <property type="entry name" value="PDZ"/>
    <property type="match status" value="1"/>
</dbReference>
<dbReference type="CDD" id="cd00051">
    <property type="entry name" value="EFh"/>
    <property type="match status" value="1"/>
</dbReference>
<dbReference type="GO" id="GO:0005769">
    <property type="term" value="C:early endosome"/>
    <property type="evidence" value="ECO:0007669"/>
    <property type="project" value="TreeGrafter"/>
</dbReference>
<dbReference type="GO" id="GO:0007032">
    <property type="term" value="P:endosome organization"/>
    <property type="evidence" value="ECO:0007669"/>
    <property type="project" value="TreeGrafter"/>
</dbReference>
<feature type="domain" description="EF-hand" evidence="6">
    <location>
        <begin position="43"/>
        <end position="78"/>
    </location>
</feature>
<feature type="compositionally biased region" description="Low complexity" evidence="3">
    <location>
        <begin position="297"/>
        <end position="313"/>
    </location>
</feature>
<dbReference type="GO" id="GO:0005802">
    <property type="term" value="C:trans-Golgi network"/>
    <property type="evidence" value="ECO:0007669"/>
    <property type="project" value="TreeGrafter"/>
</dbReference>
<comment type="caution">
    <text evidence="7">The sequence shown here is derived from an EMBL/GenBank/DDBJ whole genome shotgun (WGS) entry which is preliminary data.</text>
</comment>
<dbReference type="InterPro" id="IPR001849">
    <property type="entry name" value="PH_domain"/>
</dbReference>
<dbReference type="SMART" id="SM00233">
    <property type="entry name" value="PH"/>
    <property type="match status" value="1"/>
</dbReference>
<dbReference type="PANTHER" id="PTHR22902">
    <property type="entry name" value="SESQUIPEDALIAN"/>
    <property type="match status" value="1"/>
</dbReference>
<protein>
    <recommendedName>
        <fullName evidence="9">Calmodulin</fullName>
    </recommendedName>
</protein>
<dbReference type="GO" id="GO:0042147">
    <property type="term" value="P:retrograde transport, endosome to Golgi"/>
    <property type="evidence" value="ECO:0007669"/>
    <property type="project" value="TreeGrafter"/>
</dbReference>
<dbReference type="SMART" id="SM00054">
    <property type="entry name" value="EFh"/>
    <property type="match status" value="2"/>
</dbReference>
<dbReference type="InterPro" id="IPR011992">
    <property type="entry name" value="EF-hand-dom_pair"/>
</dbReference>